<name>A0A8T3YLA8_9ARCH</name>
<feature type="region of interest" description="Disordered" evidence="1">
    <location>
        <begin position="412"/>
        <end position="435"/>
    </location>
</feature>
<dbReference type="AlphaFoldDB" id="A0A8T3YLA8"/>
<dbReference type="PANTHER" id="PTHR35902">
    <property type="entry name" value="S-LAYER DOMAIN-LIKE PROTEIN-RELATED"/>
    <property type="match status" value="1"/>
</dbReference>
<dbReference type="PANTHER" id="PTHR35902:SF3">
    <property type="entry name" value="NPCBM-ASSOCIATED, NEW3 DOMAIN OF ALPHA-GALACTOSIDASE"/>
    <property type="match status" value="1"/>
</dbReference>
<keyword evidence="2" id="KW-1133">Transmembrane helix</keyword>
<evidence type="ECO:0000313" key="3">
    <source>
        <dbReference type="EMBL" id="MBI4210825.1"/>
    </source>
</evidence>
<gene>
    <name evidence="3" type="ORF">HY544_04950</name>
</gene>
<reference evidence="3" key="1">
    <citation type="submission" date="2020-07" db="EMBL/GenBank/DDBJ databases">
        <title>Huge and variable diversity of episymbiotic CPR bacteria and DPANN archaea in groundwater ecosystems.</title>
        <authorList>
            <person name="He C.Y."/>
            <person name="Keren R."/>
            <person name="Whittaker M."/>
            <person name="Farag I.F."/>
            <person name="Doudna J."/>
            <person name="Cate J.H.D."/>
            <person name="Banfield J.F."/>
        </authorList>
    </citation>
    <scope>NUCLEOTIDE SEQUENCE</scope>
    <source>
        <strain evidence="3">NC_groundwater_1296_Ag_S-0.2um_52_80</strain>
    </source>
</reference>
<comment type="caution">
    <text evidence="3">The sequence shown here is derived from an EMBL/GenBank/DDBJ whole genome shotgun (WGS) entry which is preliminary data.</text>
</comment>
<evidence type="ECO:0000256" key="1">
    <source>
        <dbReference type="SAM" id="MobiDB-lite"/>
    </source>
</evidence>
<keyword evidence="2" id="KW-0472">Membrane</keyword>
<feature type="transmembrane region" description="Helical" evidence="2">
    <location>
        <begin position="465"/>
        <end position="486"/>
    </location>
</feature>
<protein>
    <submittedName>
        <fullName evidence="3">Uncharacterized protein</fullName>
    </submittedName>
</protein>
<feature type="compositionally biased region" description="Pro residues" evidence="1">
    <location>
        <begin position="418"/>
        <end position="430"/>
    </location>
</feature>
<evidence type="ECO:0000313" key="4">
    <source>
        <dbReference type="Proteomes" id="UP000732298"/>
    </source>
</evidence>
<organism evidence="3 4">
    <name type="scientific">Candidatus Iainarchaeum sp</name>
    <dbReference type="NCBI Taxonomy" id="3101447"/>
    <lineage>
        <taxon>Archaea</taxon>
        <taxon>Candidatus Iainarchaeota</taxon>
        <taxon>Candidatus Iainarchaeia</taxon>
        <taxon>Candidatus Iainarchaeales</taxon>
        <taxon>Candidatus Iainarchaeaceae</taxon>
        <taxon>Candidatus Iainarchaeum</taxon>
    </lineage>
</organism>
<proteinExistence type="predicted"/>
<accession>A0A8T3YLA8</accession>
<dbReference type="Proteomes" id="UP000732298">
    <property type="component" value="Unassembled WGS sequence"/>
</dbReference>
<evidence type="ECO:0000256" key="2">
    <source>
        <dbReference type="SAM" id="Phobius"/>
    </source>
</evidence>
<keyword evidence="2" id="KW-0812">Transmembrane</keyword>
<sequence>FTVFHNLSNGTPVNAVWNGSASQAITITVNDVPAGMSLTVPVVGGKTQKRSNPKSDRATDENQLVTASATLTNTGIENLTNVNVTGITPSGYSQSEVNLSFISIAGLSSATTLNRSQSATILFQAKIPKDLDAVTGNRLEENKQTIGTISVTGTTLSGSTVTASSPIQMQAENNLRIKNLKVEVDGDSENVDNGDRVSNVKAGASVVMKIELENKFSRDDDVDINDVDVTVDSDDLDVNEDEDAGDIAPKKTREITVRFTIDEDADDDDYEVEVRASGEDENGAKHGEFLRFTIEVEKKEHEIKIGSVSLNPESAGCEERAQLRATIKNIGRRDEDEVFLRIESPDLRYGDVLGPYELDEDDSRLVTADIPVPKNISAGNKRITLETYYDTDIRSNSDAILLRVIACEEANRVTTPPATQPPATQPPTEQPPAVREPVVAEPVVISPPAATPEKKEGIDLSSSKYYIPLLIAGNIVLLGAAIFLVAKLAAA</sequence>
<dbReference type="EMBL" id="JACQPB010000043">
    <property type="protein sequence ID" value="MBI4210825.1"/>
    <property type="molecule type" value="Genomic_DNA"/>
</dbReference>
<feature type="non-terminal residue" evidence="3">
    <location>
        <position position="1"/>
    </location>
</feature>